<keyword evidence="4" id="KW-1185">Reference proteome</keyword>
<evidence type="ECO:0008006" key="6">
    <source>
        <dbReference type="Google" id="ProtNLM"/>
    </source>
</evidence>
<dbReference type="Proteomes" id="UP000291117">
    <property type="component" value="Unassembled WGS sequence"/>
</dbReference>
<dbReference type="AlphaFoldDB" id="A0A4U1G3R1"/>
<keyword evidence="1" id="KW-1133">Transmembrane helix</keyword>
<organism evidence="3 5">
    <name type="scientific">Pedobacter hiemivivus</name>
    <dbReference type="NCBI Taxonomy" id="2530454"/>
    <lineage>
        <taxon>Bacteria</taxon>
        <taxon>Pseudomonadati</taxon>
        <taxon>Bacteroidota</taxon>
        <taxon>Sphingobacteriia</taxon>
        <taxon>Sphingobacteriales</taxon>
        <taxon>Sphingobacteriaceae</taxon>
        <taxon>Pedobacter</taxon>
    </lineage>
</organism>
<evidence type="ECO:0000313" key="2">
    <source>
        <dbReference type="EMBL" id="TCC94973.1"/>
    </source>
</evidence>
<sequence length="92" mass="11391">MAIFPFILLKNKGQKNDAVLINHERIHLRQQLELLIFPFYLLYLLNYLVLLIKYKNHYQAYFNIIFEKEAYAAQQDLNYLKQRKFFSWLRYL</sequence>
<dbReference type="OrthoDB" id="1027344at2"/>
<evidence type="ECO:0000313" key="3">
    <source>
        <dbReference type="EMBL" id="TKC58205.1"/>
    </source>
</evidence>
<gene>
    <name evidence="2" type="ORF">EZ444_15800</name>
    <name evidence="3" type="ORF">FBD94_19440</name>
</gene>
<name>A0A4U1G3R1_9SPHI</name>
<reference evidence="2 4" key="1">
    <citation type="submission" date="2019-02" db="EMBL/GenBank/DDBJ databases">
        <title>Pedobacter sp. RP-3-8 sp. nov., isolated from Arctic soil.</title>
        <authorList>
            <person name="Dahal R.H."/>
        </authorList>
    </citation>
    <scope>NUCLEOTIDE SEQUENCE [LARGE SCALE GENOMIC DNA]</scope>
    <source>
        <strain evidence="2 4">RP-3-8</strain>
    </source>
</reference>
<accession>A0A4R0N6S6</accession>
<accession>A0A4U1G3R1</accession>
<dbReference type="EMBL" id="SJSM01000010">
    <property type="protein sequence ID" value="TCC94973.1"/>
    <property type="molecule type" value="Genomic_DNA"/>
</dbReference>
<evidence type="ECO:0000313" key="5">
    <source>
        <dbReference type="Proteomes" id="UP000309594"/>
    </source>
</evidence>
<reference evidence="3 5" key="2">
    <citation type="submission" date="2019-04" db="EMBL/GenBank/DDBJ databases">
        <title>Pedobacter sp. RP-1-16 sp. nov., isolated from Arctic soil.</title>
        <authorList>
            <person name="Dahal R.H."/>
            <person name="Kim D.-U."/>
        </authorList>
    </citation>
    <scope>NUCLEOTIDE SEQUENCE [LARGE SCALE GENOMIC DNA]</scope>
    <source>
        <strain evidence="3 5">RP-1-16</strain>
    </source>
</reference>
<dbReference type="EMBL" id="SWDX01000008">
    <property type="protein sequence ID" value="TKC58205.1"/>
    <property type="molecule type" value="Genomic_DNA"/>
</dbReference>
<evidence type="ECO:0000313" key="4">
    <source>
        <dbReference type="Proteomes" id="UP000291117"/>
    </source>
</evidence>
<protein>
    <recommendedName>
        <fullName evidence="6">Peptidase M56 domain-containing protein</fullName>
    </recommendedName>
</protein>
<feature type="transmembrane region" description="Helical" evidence="1">
    <location>
        <begin position="34"/>
        <end position="52"/>
    </location>
</feature>
<proteinExistence type="predicted"/>
<keyword evidence="1" id="KW-0472">Membrane</keyword>
<dbReference type="Proteomes" id="UP000309594">
    <property type="component" value="Unassembled WGS sequence"/>
</dbReference>
<keyword evidence="1" id="KW-0812">Transmembrane</keyword>
<evidence type="ECO:0000256" key="1">
    <source>
        <dbReference type="SAM" id="Phobius"/>
    </source>
</evidence>
<comment type="caution">
    <text evidence="3">The sequence shown here is derived from an EMBL/GenBank/DDBJ whole genome shotgun (WGS) entry which is preliminary data.</text>
</comment>